<dbReference type="SFLD" id="SFLDG01386">
    <property type="entry name" value="main_SPASM_domain-containing"/>
    <property type="match status" value="1"/>
</dbReference>
<dbReference type="EMBL" id="JACCBS010000001">
    <property type="protein sequence ID" value="NYE56800.1"/>
    <property type="molecule type" value="Genomic_DNA"/>
</dbReference>
<gene>
    <name evidence="6" type="ORF">HDG70_000506</name>
</gene>
<dbReference type="PANTHER" id="PTHR43524">
    <property type="entry name" value="RADICAL SAM SUPERFAMILY PROTEIN"/>
    <property type="match status" value="1"/>
</dbReference>
<name>A0ABX2RA97_9THEO</name>
<evidence type="ECO:0000259" key="5">
    <source>
        <dbReference type="PROSITE" id="PS51918"/>
    </source>
</evidence>
<evidence type="ECO:0000256" key="1">
    <source>
        <dbReference type="ARBA" id="ARBA00022691"/>
    </source>
</evidence>
<dbReference type="InterPro" id="IPR058240">
    <property type="entry name" value="rSAM_sf"/>
</dbReference>
<keyword evidence="4" id="KW-0411">Iron-sulfur</keyword>
<keyword evidence="3" id="KW-0408">Iron</keyword>
<dbReference type="Pfam" id="PF13186">
    <property type="entry name" value="SPASM"/>
    <property type="match status" value="1"/>
</dbReference>
<sequence>MSKKFGTSLEFAKRYVSEKTLQQLLNYLSKDPVNNLDRIFTLGKILARREEHKQAILTVERNLNNYPAIRQLVESLLRDTHPNVRQRLLFNFFINSIIFGIPKQLQLSETLGFKVPHTILVDPTSNCNLRCEGCWAGAYAKHDELEYERLDRLFNEAKELGIYWIVMSGGEPFMYPHLFDLAAKHNDMAFMIYTNGTRIDEKTADKIIEVGNISPAFSLEGWEERTDRRRGTGVFKKVINAMEMLRERGAVFGISLTATRENVEEIMSDEFIDYMIDKGAKYGWIFHYIPIGRNPNTDLMLTPEQRAYLAKVVPNIRRNKPIFLADFWNDGEFTQGCIAGGKYYFHITASGAVEPCAFVHISTHNINECSLKDVLNSPLFKAYQKRQPFNNNHLRPCPIIDVPSALREIVAETGAKPTHPGADDILKGEVSEYLDRLSEAWAEVAAEIRER</sequence>
<evidence type="ECO:0000313" key="7">
    <source>
        <dbReference type="Proteomes" id="UP000604066"/>
    </source>
</evidence>
<dbReference type="SFLD" id="SFLDG01067">
    <property type="entry name" value="SPASM/twitch_domain_containing"/>
    <property type="match status" value="1"/>
</dbReference>
<organism evidence="6 7">
    <name type="scientific">Carboxydothermus ferrireducens DSM 11255</name>
    <dbReference type="NCBI Taxonomy" id="1119529"/>
    <lineage>
        <taxon>Bacteria</taxon>
        <taxon>Bacillati</taxon>
        <taxon>Bacillota</taxon>
        <taxon>Clostridia</taxon>
        <taxon>Thermoanaerobacterales</taxon>
        <taxon>Thermoanaerobacteraceae</taxon>
        <taxon>Carboxydothermus</taxon>
    </lineage>
</organism>
<dbReference type="RefSeq" id="WP_028053115.1">
    <property type="nucleotide sequence ID" value="NZ_JACCBS010000001.1"/>
</dbReference>
<dbReference type="SUPFAM" id="SSF102114">
    <property type="entry name" value="Radical SAM enzymes"/>
    <property type="match status" value="1"/>
</dbReference>
<dbReference type="CDD" id="cd21128">
    <property type="entry name" value="SPASM_rSAM"/>
    <property type="match status" value="1"/>
</dbReference>
<dbReference type="InterPro" id="IPR013785">
    <property type="entry name" value="Aldolase_TIM"/>
</dbReference>
<keyword evidence="1" id="KW-0949">S-adenosyl-L-methionine</keyword>
<dbReference type="PROSITE" id="PS51918">
    <property type="entry name" value="RADICAL_SAM"/>
    <property type="match status" value="1"/>
</dbReference>
<keyword evidence="2" id="KW-0479">Metal-binding</keyword>
<dbReference type="InterPro" id="IPR006638">
    <property type="entry name" value="Elp3/MiaA/NifB-like_rSAM"/>
</dbReference>
<dbReference type="SMART" id="SM00729">
    <property type="entry name" value="Elp3"/>
    <property type="match status" value="1"/>
</dbReference>
<evidence type="ECO:0000256" key="2">
    <source>
        <dbReference type="ARBA" id="ARBA00022723"/>
    </source>
</evidence>
<accession>A0ABX2RA97</accession>
<proteinExistence type="predicted"/>
<protein>
    <submittedName>
        <fullName evidence="6">MoaA/NifB/PqqE/SkfB family radical SAM enzyme</fullName>
    </submittedName>
</protein>
<feature type="domain" description="Radical SAM core" evidence="5">
    <location>
        <begin position="113"/>
        <end position="319"/>
    </location>
</feature>
<dbReference type="SFLD" id="SFLDS00029">
    <property type="entry name" value="Radical_SAM"/>
    <property type="match status" value="1"/>
</dbReference>
<dbReference type="Pfam" id="PF04055">
    <property type="entry name" value="Radical_SAM"/>
    <property type="match status" value="1"/>
</dbReference>
<evidence type="ECO:0000256" key="4">
    <source>
        <dbReference type="ARBA" id="ARBA00023014"/>
    </source>
</evidence>
<reference evidence="6 7" key="1">
    <citation type="submission" date="2020-07" db="EMBL/GenBank/DDBJ databases">
        <title>Genomic Encyclopedia of Type Strains, Phase III (KMG-III): the genomes of soil and plant-associated and newly described type strains.</title>
        <authorList>
            <person name="Whitman W."/>
        </authorList>
    </citation>
    <scope>NUCLEOTIDE SEQUENCE [LARGE SCALE GENOMIC DNA]</scope>
    <source>
        <strain evidence="6 7">DSM 11255</strain>
    </source>
</reference>
<dbReference type="PANTHER" id="PTHR43524:SF1">
    <property type="entry name" value="RADICAL SAM SUPERFAMILY PROTEIN"/>
    <property type="match status" value="1"/>
</dbReference>
<dbReference type="Proteomes" id="UP000604066">
    <property type="component" value="Unassembled WGS sequence"/>
</dbReference>
<dbReference type="CDD" id="cd01335">
    <property type="entry name" value="Radical_SAM"/>
    <property type="match status" value="1"/>
</dbReference>
<evidence type="ECO:0000313" key="6">
    <source>
        <dbReference type="EMBL" id="NYE56800.1"/>
    </source>
</evidence>
<dbReference type="InterPro" id="IPR007197">
    <property type="entry name" value="rSAM"/>
</dbReference>
<dbReference type="Gene3D" id="3.20.20.70">
    <property type="entry name" value="Aldolase class I"/>
    <property type="match status" value="1"/>
</dbReference>
<dbReference type="InterPro" id="IPR023885">
    <property type="entry name" value="4Fe4S-binding_SPASM_dom"/>
</dbReference>
<evidence type="ECO:0000256" key="3">
    <source>
        <dbReference type="ARBA" id="ARBA00023004"/>
    </source>
</evidence>
<comment type="caution">
    <text evidence="6">The sequence shown here is derived from an EMBL/GenBank/DDBJ whole genome shotgun (WGS) entry which is preliminary data.</text>
</comment>
<keyword evidence="7" id="KW-1185">Reference proteome</keyword>